<dbReference type="CDD" id="cd02440">
    <property type="entry name" value="AdoMet_MTases"/>
    <property type="match status" value="1"/>
</dbReference>
<dbReference type="InterPro" id="IPR029063">
    <property type="entry name" value="SAM-dependent_MTases_sf"/>
</dbReference>
<gene>
    <name evidence="2" type="ORF">A7X95_03190</name>
    <name evidence="1" type="ORF">T478_1069</name>
</gene>
<dbReference type="GeneID" id="24816953"/>
<name>A0A0A7V6T0_9ARCH</name>
<dbReference type="HOGENOM" id="CLU_065731_0_0_2"/>
<dbReference type="EMBL" id="CP007026">
    <property type="protein sequence ID" value="AJA92385.1"/>
    <property type="molecule type" value="Genomic_DNA"/>
</dbReference>
<evidence type="ECO:0000313" key="4">
    <source>
        <dbReference type="Proteomes" id="UP000241022"/>
    </source>
</evidence>
<dbReference type="STRING" id="1410606.T478_1069"/>
<proteinExistence type="predicted"/>
<evidence type="ECO:0000313" key="3">
    <source>
        <dbReference type="Proteomes" id="UP000030944"/>
    </source>
</evidence>
<dbReference type="OrthoDB" id="7386at2157"/>
<reference evidence="1 3" key="1">
    <citation type="journal article" date="2015" name="Proc. Natl. Acad. Sci. U.S.A.">
        <title>Genomic and proteomic characterization of "Candidatus Nitrosopelagicus brevis": An ammonia-oxidizing archaeon from the open ocean.</title>
        <authorList>
            <person name="Santoro A.E."/>
            <person name="Dupont C.L."/>
            <person name="Richter R.A."/>
            <person name="Craig M.T."/>
            <person name="Carini P."/>
            <person name="McIlvin M.R."/>
            <person name="Yang Y."/>
            <person name="Orsi W.D."/>
            <person name="Moran D.M."/>
            <person name="Saito M.A."/>
        </authorList>
    </citation>
    <scope>NUCLEOTIDE SEQUENCE [LARGE SCALE GENOMIC DNA]</scope>
    <source>
        <strain evidence="1">CN25</strain>
        <strain evidence="3">V2</strain>
    </source>
</reference>
<keyword evidence="4" id="KW-1185">Reference proteome</keyword>
<evidence type="ECO:0000313" key="1">
    <source>
        <dbReference type="EMBL" id="AJA92385.1"/>
    </source>
</evidence>
<dbReference type="Proteomes" id="UP000030944">
    <property type="component" value="Chromosome"/>
</dbReference>
<dbReference type="KEGG" id="nbv:T478_1069"/>
<reference evidence="2 4" key="3">
    <citation type="submission" date="2018-04" db="EMBL/GenBank/DDBJ databases">
        <title>Transcriptomics of ammonia oxidizing archaea.</title>
        <authorList>
            <person name="Carini P."/>
        </authorList>
    </citation>
    <scope>NUCLEOTIDE SEQUENCE [LARGE SCALE GENOMIC DNA]</scope>
    <source>
        <strain evidence="2 4">U25</strain>
    </source>
</reference>
<dbReference type="RefSeq" id="WP_048105716.1">
    <property type="nucleotide sequence ID" value="NZ_CP007026.1"/>
</dbReference>
<dbReference type="Gene3D" id="3.40.50.150">
    <property type="entry name" value="Vaccinia Virus protein VP39"/>
    <property type="match status" value="1"/>
</dbReference>
<dbReference type="AlphaFoldDB" id="A0A0A7V6T0"/>
<evidence type="ECO:0000313" key="2">
    <source>
        <dbReference type="EMBL" id="PTL88500.1"/>
    </source>
</evidence>
<protein>
    <submittedName>
        <fullName evidence="1">Uncharacterized protein</fullName>
    </submittedName>
</protein>
<sequence length="273" mass="30851">MIENISKNLISLKQEFRRVYCGTSHVQEIMPLDESDDFPIPQNDLDSLHIFLQNNSIYYDKFETKINDVNCMVYEGDINKYWLNSIGHESSTQPFSPTWMLTAYIITSMAKMLNYKEILDIGSGDGRIAYCGKVLGLNVYGIEIDDMLVDLQNNISKKIMANFNPICSDAVKFDYNSLGLTQPAFFIGGLPQMGGDVLASKIISNLDNSLKEKSCMVLTGSYSEKYSFNDTRDGGWKKLIDESGLEIIKSNSLPTAWSFNQTTETPYIFTKFS</sequence>
<accession>A0A0A7V6T0</accession>
<organism evidence="1 3">
    <name type="scientific">Candidatus Nitrosopelagicus brevis</name>
    <dbReference type="NCBI Taxonomy" id="1410606"/>
    <lineage>
        <taxon>Archaea</taxon>
        <taxon>Nitrososphaerota</taxon>
    </lineage>
</organism>
<dbReference type="EMBL" id="LXWN01000001">
    <property type="protein sequence ID" value="PTL88500.1"/>
    <property type="molecule type" value="Genomic_DNA"/>
</dbReference>
<dbReference type="Proteomes" id="UP000241022">
    <property type="component" value="Unassembled WGS sequence"/>
</dbReference>
<dbReference type="SUPFAM" id="SSF53335">
    <property type="entry name" value="S-adenosyl-L-methionine-dependent methyltransferases"/>
    <property type="match status" value="1"/>
</dbReference>
<reference evidence="2" key="2">
    <citation type="submission" date="2016-05" db="EMBL/GenBank/DDBJ databases">
        <authorList>
            <person name="Lavstsen T."/>
            <person name="Jespersen J.S."/>
        </authorList>
    </citation>
    <scope>NUCLEOTIDE SEQUENCE [LARGE SCALE GENOMIC DNA]</scope>
    <source>
        <strain evidence="2">U25</strain>
    </source>
</reference>